<dbReference type="WBParaSite" id="SMRG1_80410.1">
    <property type="protein sequence ID" value="SMRG1_80410.1"/>
    <property type="gene ID" value="SMRG1_80410"/>
</dbReference>
<dbReference type="InterPro" id="IPR029063">
    <property type="entry name" value="SAM-dependent_MTases_sf"/>
</dbReference>
<protein>
    <submittedName>
        <fullName evidence="9">Uncharacterized protein</fullName>
    </submittedName>
</protein>
<keyword evidence="5" id="KW-1133">Transmembrane helix</keyword>
<evidence type="ECO:0000256" key="3">
    <source>
        <dbReference type="ARBA" id="ARBA00022691"/>
    </source>
</evidence>
<keyword evidence="3" id="KW-0949">S-adenosyl-L-methionine</keyword>
<dbReference type="Pfam" id="PF00128">
    <property type="entry name" value="Alpha-amylase"/>
    <property type="match status" value="1"/>
</dbReference>
<evidence type="ECO:0000256" key="5">
    <source>
        <dbReference type="SAM" id="Phobius"/>
    </source>
</evidence>
<dbReference type="AlphaFoldDB" id="A0AA85AFF5"/>
<reference evidence="9" key="1">
    <citation type="submission" date="2023-11" db="UniProtKB">
        <authorList>
            <consortium name="WormBaseParasite"/>
        </authorList>
    </citation>
    <scope>IDENTIFICATION</scope>
</reference>
<keyword evidence="5" id="KW-0812">Transmembrane</keyword>
<dbReference type="GO" id="GO:0008757">
    <property type="term" value="F:S-adenosylmethionine-dependent methyltransferase activity"/>
    <property type="evidence" value="ECO:0007669"/>
    <property type="project" value="TreeGrafter"/>
</dbReference>
<feature type="transmembrane region" description="Helical" evidence="5">
    <location>
        <begin position="264"/>
        <end position="287"/>
    </location>
</feature>
<dbReference type="Pfam" id="PF16028">
    <property type="entry name" value="SLC3A2_N"/>
    <property type="match status" value="1"/>
</dbReference>
<feature type="domain" description="Solute carrier family 3 member 2 N-terminal" evidence="7">
    <location>
        <begin position="244"/>
        <end position="304"/>
    </location>
</feature>
<dbReference type="GO" id="GO:0008171">
    <property type="term" value="F:O-methyltransferase activity"/>
    <property type="evidence" value="ECO:0007669"/>
    <property type="project" value="InterPro"/>
</dbReference>
<dbReference type="InterPro" id="IPR017853">
    <property type="entry name" value="GH"/>
</dbReference>
<dbReference type="Proteomes" id="UP000050790">
    <property type="component" value="Unassembled WGS sequence"/>
</dbReference>
<dbReference type="Pfam" id="PF01596">
    <property type="entry name" value="Methyltransf_3"/>
    <property type="match status" value="1"/>
</dbReference>
<feature type="domain" description="Glycosyl hydrolase family 13 catalytic" evidence="6">
    <location>
        <begin position="313"/>
        <end position="525"/>
    </location>
</feature>
<dbReference type="PANTHER" id="PTHR10509:SF14">
    <property type="entry name" value="CAFFEOYL-COA O-METHYLTRANSFERASE 3-RELATED"/>
    <property type="match status" value="1"/>
</dbReference>
<keyword evidence="5" id="KW-0472">Membrane</keyword>
<dbReference type="Gene3D" id="3.40.50.150">
    <property type="entry name" value="Vaccinia Virus protein VP39"/>
    <property type="match status" value="1"/>
</dbReference>
<dbReference type="GO" id="GO:0032259">
    <property type="term" value="P:methylation"/>
    <property type="evidence" value="ECO:0007669"/>
    <property type="project" value="UniProtKB-KW"/>
</dbReference>
<dbReference type="SUPFAM" id="SSF51445">
    <property type="entry name" value="(Trans)glycosidases"/>
    <property type="match status" value="1"/>
</dbReference>
<dbReference type="PANTHER" id="PTHR10509">
    <property type="entry name" value="O-METHYLTRANSFERASE-RELATED"/>
    <property type="match status" value="1"/>
</dbReference>
<dbReference type="InterPro" id="IPR002935">
    <property type="entry name" value="SAM_O-MeTrfase"/>
</dbReference>
<proteinExistence type="inferred from homology"/>
<name>A0AA85AFF5_9TREM</name>
<evidence type="ECO:0000259" key="6">
    <source>
        <dbReference type="Pfam" id="PF00128"/>
    </source>
</evidence>
<evidence type="ECO:0000256" key="4">
    <source>
        <dbReference type="ARBA" id="ARBA00023453"/>
    </source>
</evidence>
<dbReference type="InterPro" id="IPR006047">
    <property type="entry name" value="GH13_cat_dom"/>
</dbReference>
<keyword evidence="1" id="KW-0489">Methyltransferase</keyword>
<evidence type="ECO:0000313" key="8">
    <source>
        <dbReference type="Proteomes" id="UP000050790"/>
    </source>
</evidence>
<dbReference type="SUPFAM" id="SSF53335">
    <property type="entry name" value="S-adenosyl-L-methionine-dependent methyltransferases"/>
    <property type="match status" value="1"/>
</dbReference>
<keyword evidence="2" id="KW-0808">Transferase</keyword>
<dbReference type="PROSITE" id="PS51682">
    <property type="entry name" value="SAM_OMT_I"/>
    <property type="match status" value="1"/>
</dbReference>
<dbReference type="InterPro" id="IPR050362">
    <property type="entry name" value="Cation-dep_OMT"/>
</dbReference>
<dbReference type="InterPro" id="IPR045857">
    <property type="entry name" value="O16G_dom_2"/>
</dbReference>
<sequence>MTDLTSSKSVTEYGCTKCADKLHRYICDHSLRLSEAQKWLLQETSKHPLSHMLFSSIEMQLLSNLCYAINARKTIDIGVYTGYSSLSVAEVLPSDGRVVALDITDEYLKDYCLPVWKKAGVESKIDFRLGPAVDTLQTLIDNGESETFDFALIDADKENYSNYYELCLKLVRPRGIIAIDNVLRRERVLDENDNSPETVGVREMNALIAKDNSNCGDILTEQEDSINYSSNLLRHQFQLESCLLTREDLINLDKIEPRWRYIRIGLLIGFGILFFGLLAACIVYIIVGQKCPSVPKLPFWKSTVGYWLDVFAFKDSSGDLVGDLNGLTSEVDYIKTVVGAGYVILGPITKGFYTNSYNTLGLVEEYEQLDEAVGTMDDFRGLLKQFHKKDIKVILTFDFNAISISHKWITENNVKLTLFDDDFKKKTSRYGNTLDVNISHQKYYSVFEYPSIDLHLISAKTRKAIFDVIHFWMKEGIDGILLDNAAFFVEDKEKGTQSKLSSTWFENCPNSQLYGNGSVRFVESVREEMNKWIKESGKENLCK</sequence>
<evidence type="ECO:0000256" key="1">
    <source>
        <dbReference type="ARBA" id="ARBA00022603"/>
    </source>
</evidence>
<dbReference type="GO" id="GO:0005975">
    <property type="term" value="P:carbohydrate metabolic process"/>
    <property type="evidence" value="ECO:0007669"/>
    <property type="project" value="InterPro"/>
</dbReference>
<dbReference type="CDD" id="cd02440">
    <property type="entry name" value="AdoMet_MTases"/>
    <property type="match status" value="1"/>
</dbReference>
<dbReference type="InterPro" id="IPR031984">
    <property type="entry name" value="SLC3A2_N"/>
</dbReference>
<evidence type="ECO:0000313" key="9">
    <source>
        <dbReference type="WBParaSite" id="SMRG1_80410.1"/>
    </source>
</evidence>
<organism evidence="8 9">
    <name type="scientific">Schistosoma margrebowiei</name>
    <dbReference type="NCBI Taxonomy" id="48269"/>
    <lineage>
        <taxon>Eukaryota</taxon>
        <taxon>Metazoa</taxon>
        <taxon>Spiralia</taxon>
        <taxon>Lophotrochozoa</taxon>
        <taxon>Platyhelminthes</taxon>
        <taxon>Trematoda</taxon>
        <taxon>Digenea</taxon>
        <taxon>Strigeidida</taxon>
        <taxon>Schistosomatoidea</taxon>
        <taxon>Schistosomatidae</taxon>
        <taxon>Schistosoma</taxon>
    </lineage>
</organism>
<evidence type="ECO:0000259" key="7">
    <source>
        <dbReference type="Pfam" id="PF16028"/>
    </source>
</evidence>
<dbReference type="Gene3D" id="3.20.20.80">
    <property type="entry name" value="Glycosidases"/>
    <property type="match status" value="1"/>
</dbReference>
<evidence type="ECO:0000256" key="2">
    <source>
        <dbReference type="ARBA" id="ARBA00022679"/>
    </source>
</evidence>
<accession>A0AA85AFF5</accession>
<comment type="similarity">
    <text evidence="4">Belongs to the class I-like SAM-binding methyltransferase superfamily. Cation-dependent O-methyltransferase family.</text>
</comment>
<dbReference type="Gene3D" id="3.90.400.10">
    <property type="entry name" value="Oligo-1,6-glucosidase, Domain 2"/>
    <property type="match status" value="1"/>
</dbReference>